<dbReference type="InterPro" id="IPR043128">
    <property type="entry name" value="Rev_trsase/Diguanyl_cyclase"/>
</dbReference>
<dbReference type="RefSeq" id="WP_185000234.1">
    <property type="nucleotide sequence ID" value="NZ_JACHMH010000001.1"/>
</dbReference>
<dbReference type="Gene3D" id="3.30.70.270">
    <property type="match status" value="1"/>
</dbReference>
<evidence type="ECO:0000313" key="6">
    <source>
        <dbReference type="EMBL" id="MBB4674216.1"/>
    </source>
</evidence>
<dbReference type="PANTHER" id="PTHR35369">
    <property type="entry name" value="BLR3025 PROTEIN-RELATED"/>
    <property type="match status" value="1"/>
</dbReference>
<name>A0A7W7C456_9PSEU</name>
<keyword evidence="7" id="KW-1185">Reference proteome</keyword>
<dbReference type="SUPFAM" id="SSF56672">
    <property type="entry name" value="DNA/RNA polymerases"/>
    <property type="match status" value="1"/>
</dbReference>
<proteinExistence type="inferred from homology"/>
<protein>
    <submittedName>
        <fullName evidence="6">Protein ImuB</fullName>
    </submittedName>
</protein>
<evidence type="ECO:0000256" key="3">
    <source>
        <dbReference type="ARBA" id="ARBA00025589"/>
    </source>
</evidence>
<feature type="domain" description="UmuC" evidence="5">
    <location>
        <begin position="66"/>
        <end position="187"/>
    </location>
</feature>
<accession>A0A7W7C456</accession>
<evidence type="ECO:0000256" key="2">
    <source>
        <dbReference type="ARBA" id="ARBA00022763"/>
    </source>
</evidence>
<keyword evidence="2" id="KW-0227">DNA damage</keyword>
<dbReference type="CDD" id="cd03468">
    <property type="entry name" value="PolY_like"/>
    <property type="match status" value="1"/>
</dbReference>
<gene>
    <name evidence="6" type="ORF">HNR67_000334</name>
</gene>
<evidence type="ECO:0000259" key="5">
    <source>
        <dbReference type="PROSITE" id="PS50173"/>
    </source>
</evidence>
<dbReference type="Pfam" id="PF00817">
    <property type="entry name" value="IMS"/>
    <property type="match status" value="1"/>
</dbReference>
<dbReference type="InterPro" id="IPR050356">
    <property type="entry name" value="SulA_CellDiv_inhibitor"/>
</dbReference>
<feature type="region of interest" description="Disordered" evidence="4">
    <location>
        <begin position="437"/>
        <end position="456"/>
    </location>
</feature>
<feature type="compositionally biased region" description="Basic and acidic residues" evidence="4">
    <location>
        <begin position="437"/>
        <end position="446"/>
    </location>
</feature>
<dbReference type="InterPro" id="IPR043502">
    <property type="entry name" value="DNA/RNA_pol_sf"/>
</dbReference>
<reference evidence="6 7" key="1">
    <citation type="submission" date="2020-08" db="EMBL/GenBank/DDBJ databases">
        <title>Sequencing the genomes of 1000 actinobacteria strains.</title>
        <authorList>
            <person name="Klenk H.-P."/>
        </authorList>
    </citation>
    <scope>NUCLEOTIDE SEQUENCE [LARGE SCALE GENOMIC DNA]</scope>
    <source>
        <strain evidence="6 7">DSM 44230</strain>
    </source>
</reference>
<dbReference type="EMBL" id="JACHMH010000001">
    <property type="protein sequence ID" value="MBB4674216.1"/>
    <property type="molecule type" value="Genomic_DNA"/>
</dbReference>
<evidence type="ECO:0000256" key="1">
    <source>
        <dbReference type="ARBA" id="ARBA00010945"/>
    </source>
</evidence>
<organism evidence="6 7">
    <name type="scientific">Crossiella cryophila</name>
    <dbReference type="NCBI Taxonomy" id="43355"/>
    <lineage>
        <taxon>Bacteria</taxon>
        <taxon>Bacillati</taxon>
        <taxon>Actinomycetota</taxon>
        <taxon>Actinomycetes</taxon>
        <taxon>Pseudonocardiales</taxon>
        <taxon>Pseudonocardiaceae</taxon>
        <taxon>Crossiella</taxon>
    </lineage>
</organism>
<dbReference type="Proteomes" id="UP000533598">
    <property type="component" value="Unassembled WGS sequence"/>
</dbReference>
<dbReference type="AlphaFoldDB" id="A0A7W7C456"/>
<dbReference type="PROSITE" id="PS50173">
    <property type="entry name" value="UMUC"/>
    <property type="match status" value="1"/>
</dbReference>
<dbReference type="InterPro" id="IPR001126">
    <property type="entry name" value="UmuC"/>
</dbReference>
<comment type="function">
    <text evidence="3">Poorly processive, error-prone DNA polymerase involved in untargeted mutagenesis. Copies undamaged DNA at stalled replication forks, which arise in vivo from mismatched or misaligned primer ends. These misaligned primers can be extended by PolIV. Exhibits no 3'-5' exonuclease (proofreading) activity. May be involved in translesional synthesis, in conjunction with the beta clamp from PolIII.</text>
</comment>
<comment type="caution">
    <text evidence="6">The sequence shown here is derived from an EMBL/GenBank/DDBJ whole genome shotgun (WGS) entry which is preliminary data.</text>
</comment>
<dbReference type="PANTHER" id="PTHR35369:SF2">
    <property type="entry name" value="BLR3025 PROTEIN"/>
    <property type="match status" value="1"/>
</dbReference>
<evidence type="ECO:0000313" key="7">
    <source>
        <dbReference type="Proteomes" id="UP000533598"/>
    </source>
</evidence>
<dbReference type="GO" id="GO:0006281">
    <property type="term" value="P:DNA repair"/>
    <property type="evidence" value="ECO:0007669"/>
    <property type="project" value="InterPro"/>
</dbReference>
<sequence length="556" mass="59022">MPPHPPRPTGGGTGLARYAGLAHRVPEAQLPAIPAGYHPLRLLVLWCPDWPVIAAIAAAGLDPRTPCAVLANGKVLACSVTARVEGIRRGLRRREAEGRCPGLVVFEDDQTRDARLFEPVALGIEELAPGIEIVRPGLVALPAQGPVGYFGAAGAAERLVDQVGALAGVECQVGVADGLFAATLAAHRGVLVPAGGSPEFLAPLGIGELDQPAERLSGRGELVDLLRRLGLRSLGEFGALPEREVASRFGAGAVRAHRLARGLEERPADRRLPPAELSVAQVLDPPVERVDAAAFAARGLAEQLHALLTARGLACTRLGIQARTEHGEELSRVWRCAEPLTANGIADRVRWQLDGWLRAGGPTAGITLLRVEPEEVVDAGVLQLDLWKGEGAAQLAERAGRAFVRVQGMLGPDAVCTGVLGGGRGPGERVRLVPWGDEPRVRHDPEPPWPGRLPAPSPTLVPEEPVAALVRDQRGNLIGVSARQRISGVPYEVTVESGRSRLVTAWAGPWTVEERWWLPPEQGANRVARLQVLLADGQALLLACVNGSWQVEGVYD</sequence>
<feature type="compositionally biased region" description="Pro residues" evidence="4">
    <location>
        <begin position="447"/>
        <end position="456"/>
    </location>
</feature>
<dbReference type="Gene3D" id="3.40.1170.60">
    <property type="match status" value="1"/>
</dbReference>
<comment type="similarity">
    <text evidence="1">Belongs to the DNA polymerase type-Y family.</text>
</comment>
<evidence type="ECO:0000256" key="4">
    <source>
        <dbReference type="SAM" id="MobiDB-lite"/>
    </source>
</evidence>